<dbReference type="SUPFAM" id="SSF56112">
    <property type="entry name" value="Protein kinase-like (PK-like)"/>
    <property type="match status" value="1"/>
</dbReference>
<dbReference type="Pfam" id="PF02816">
    <property type="entry name" value="Alpha_kinase"/>
    <property type="match status" value="1"/>
</dbReference>
<evidence type="ECO:0000256" key="2">
    <source>
        <dbReference type="ARBA" id="ARBA00022679"/>
    </source>
</evidence>
<protein>
    <recommendedName>
        <fullName evidence="5">Alpha-type protein kinase domain-containing protein</fullName>
    </recommendedName>
</protein>
<dbReference type="GO" id="GO:0005524">
    <property type="term" value="F:ATP binding"/>
    <property type="evidence" value="ECO:0007669"/>
    <property type="project" value="InterPro"/>
</dbReference>
<proteinExistence type="predicted"/>
<dbReference type="Proteomes" id="UP001150266">
    <property type="component" value="Unassembled WGS sequence"/>
</dbReference>
<comment type="caution">
    <text evidence="6">The sequence shown here is derived from an EMBL/GenBank/DDBJ whole genome shotgun (WGS) entry which is preliminary data.</text>
</comment>
<dbReference type="EMBL" id="JAOTPV010000018">
    <property type="protein sequence ID" value="KAJ4473173.1"/>
    <property type="molecule type" value="Genomic_DNA"/>
</dbReference>
<dbReference type="GO" id="GO:0004674">
    <property type="term" value="F:protein serine/threonine kinase activity"/>
    <property type="evidence" value="ECO:0007669"/>
    <property type="project" value="UniProtKB-KW"/>
</dbReference>
<keyword evidence="7" id="KW-1185">Reference proteome</keyword>
<gene>
    <name evidence="6" type="ORF">J3R30DRAFT_3708305</name>
</gene>
<keyword evidence="3" id="KW-0418">Kinase</keyword>
<reference evidence="6" key="1">
    <citation type="submission" date="2022-08" db="EMBL/GenBank/DDBJ databases">
        <title>A Global Phylogenomic Analysis of the Shiitake Genus Lentinula.</title>
        <authorList>
            <consortium name="DOE Joint Genome Institute"/>
            <person name="Sierra-Patev S."/>
            <person name="Min B."/>
            <person name="Naranjo-Ortiz M."/>
            <person name="Looney B."/>
            <person name="Konkel Z."/>
            <person name="Slot J.C."/>
            <person name="Sakamoto Y."/>
            <person name="Steenwyk J.L."/>
            <person name="Rokas A."/>
            <person name="Carro J."/>
            <person name="Camarero S."/>
            <person name="Ferreira P."/>
            <person name="Molpeceres G."/>
            <person name="Ruiz-Duenas F.J."/>
            <person name="Serrano A."/>
            <person name="Henrissat B."/>
            <person name="Drula E."/>
            <person name="Hughes K.W."/>
            <person name="Mata J.L."/>
            <person name="Ishikawa N.K."/>
            <person name="Vargas-Isla R."/>
            <person name="Ushijima S."/>
            <person name="Smith C.A."/>
            <person name="Ahrendt S."/>
            <person name="Andreopoulos W."/>
            <person name="He G."/>
            <person name="Labutti K."/>
            <person name="Lipzen A."/>
            <person name="Ng V."/>
            <person name="Riley R."/>
            <person name="Sandor L."/>
            <person name="Barry K."/>
            <person name="Martinez A.T."/>
            <person name="Xiao Y."/>
            <person name="Gibbons J.G."/>
            <person name="Terashima K."/>
            <person name="Grigoriev I.V."/>
            <person name="Hibbett D.S."/>
        </authorList>
    </citation>
    <scope>NUCLEOTIDE SEQUENCE</scope>
    <source>
        <strain evidence="6">JLM2183</strain>
    </source>
</reference>
<keyword evidence="1" id="KW-0723">Serine/threonine-protein kinase</keyword>
<sequence length="625" mass="69606">MAGDVLQVEASITNARAAVCERCSAVLLGEQKPLFVRSATTGNRRVCGDCFKHYQVKSSSKRVEYSGEPTGDASAQTVKIGTSIKENVNRAQRGEFEGHKVVKAISGRKPATMPLQVPTAVKILFPEHLRFRINGALGYSDAHEVYKECQKFYHERAMVAGNTELVTLQATMCHVSGTQFKAIGDVMTVISNVNVHVGCHDLHSILYAFLLPRWLKYSRNVKLLLTDTSLANDNHAEILPRIPDINAIKDKCYVSKGVKKVQSLITRPLKLYLHIESTKVQEAEFRRIEYSEQDAPEINVTVVYTASKRSTSTSKRKRRTVSTSSAMLSGSDLDSDDSDSAAGVRKKKKVAVIEESALEVECTHGRSPATVTHPVAIPDPPFSFDSIRLALSQQSIVPKRSLNTAEVILGTSTNVCLKRCFIRSSDGSISMLPEDRQYNELSRELNCIVWAKVLLDMVYQFIARKDEACSTRPSFTIPQLRFIDAALVVARRNNHEELYMMEERIGGSGPDSDRNFMKYICNNSGRPILLRGSSLHASERNQCARFLSFAQHVQYLRTAKLAFTSDFQGAGNLLTDPQIITSPDLGDQLFARGNVAFEKMLETHECTGNEFCQYYKLSRHNFGSA</sequence>
<keyword evidence="2" id="KW-0808">Transferase</keyword>
<evidence type="ECO:0000313" key="6">
    <source>
        <dbReference type="EMBL" id="KAJ4473173.1"/>
    </source>
</evidence>
<evidence type="ECO:0000256" key="3">
    <source>
        <dbReference type="ARBA" id="ARBA00022777"/>
    </source>
</evidence>
<dbReference type="OrthoDB" id="2658733at2759"/>
<dbReference type="InterPro" id="IPR011009">
    <property type="entry name" value="Kinase-like_dom_sf"/>
</dbReference>
<dbReference type="Gene3D" id="3.20.200.10">
    <property type="entry name" value="MHCK/EF2 kinase"/>
    <property type="match status" value="1"/>
</dbReference>
<organism evidence="6 7">
    <name type="scientific">Lentinula aciculospora</name>
    <dbReference type="NCBI Taxonomy" id="153920"/>
    <lineage>
        <taxon>Eukaryota</taxon>
        <taxon>Fungi</taxon>
        <taxon>Dikarya</taxon>
        <taxon>Basidiomycota</taxon>
        <taxon>Agaricomycotina</taxon>
        <taxon>Agaricomycetes</taxon>
        <taxon>Agaricomycetidae</taxon>
        <taxon>Agaricales</taxon>
        <taxon>Marasmiineae</taxon>
        <taxon>Omphalotaceae</taxon>
        <taxon>Lentinula</taxon>
    </lineage>
</organism>
<dbReference type="PROSITE" id="PS51158">
    <property type="entry name" value="ALPHA_KINASE"/>
    <property type="match status" value="1"/>
</dbReference>
<dbReference type="AlphaFoldDB" id="A0A9W9A464"/>
<evidence type="ECO:0000256" key="1">
    <source>
        <dbReference type="ARBA" id="ARBA00022527"/>
    </source>
</evidence>
<evidence type="ECO:0000256" key="4">
    <source>
        <dbReference type="SAM" id="MobiDB-lite"/>
    </source>
</evidence>
<feature type="region of interest" description="Disordered" evidence="4">
    <location>
        <begin position="309"/>
        <end position="340"/>
    </location>
</feature>
<evidence type="ECO:0000313" key="7">
    <source>
        <dbReference type="Proteomes" id="UP001150266"/>
    </source>
</evidence>
<name>A0A9W9A464_9AGAR</name>
<feature type="domain" description="Alpha-type protein kinase" evidence="5">
    <location>
        <begin position="335"/>
        <end position="620"/>
    </location>
</feature>
<accession>A0A9W9A464</accession>
<dbReference type="InterPro" id="IPR004166">
    <property type="entry name" value="a-kinase_dom"/>
</dbReference>
<feature type="compositionally biased region" description="Low complexity" evidence="4">
    <location>
        <begin position="321"/>
        <end position="332"/>
    </location>
</feature>
<evidence type="ECO:0000259" key="5">
    <source>
        <dbReference type="PROSITE" id="PS51158"/>
    </source>
</evidence>